<accession>A0ABY7E558</accession>
<evidence type="ECO:0000256" key="3">
    <source>
        <dbReference type="ARBA" id="ARBA00023157"/>
    </source>
</evidence>
<keyword evidence="3" id="KW-1015">Disulfide bond</keyword>
<evidence type="ECO:0000313" key="6">
    <source>
        <dbReference type="EMBL" id="WAR04319.1"/>
    </source>
</evidence>
<name>A0ABY7E558_MYAAR</name>
<feature type="domain" description="Sushi" evidence="5">
    <location>
        <begin position="49"/>
        <end position="107"/>
    </location>
</feature>
<evidence type="ECO:0000259" key="5">
    <source>
        <dbReference type="PROSITE" id="PS50923"/>
    </source>
</evidence>
<protein>
    <submittedName>
        <fullName evidence="6">SVEP1-like protein</fullName>
    </submittedName>
</protein>
<feature type="non-terminal residue" evidence="6">
    <location>
        <position position="150"/>
    </location>
</feature>
<dbReference type="EMBL" id="CP111016">
    <property type="protein sequence ID" value="WAR04319.1"/>
    <property type="molecule type" value="Genomic_DNA"/>
</dbReference>
<dbReference type="InterPro" id="IPR051277">
    <property type="entry name" value="SEZ6_CSMD_C4BPB_Regulators"/>
</dbReference>
<feature type="non-terminal residue" evidence="6">
    <location>
        <position position="1"/>
    </location>
</feature>
<gene>
    <name evidence="6" type="ORF">MAR_019688</name>
</gene>
<dbReference type="Proteomes" id="UP001164746">
    <property type="component" value="Chromosome 5"/>
</dbReference>
<evidence type="ECO:0000256" key="2">
    <source>
        <dbReference type="ARBA" id="ARBA00022737"/>
    </source>
</evidence>
<keyword evidence="2" id="KW-0677">Repeat</keyword>
<keyword evidence="1" id="KW-0732">Signal</keyword>
<dbReference type="CDD" id="cd00033">
    <property type="entry name" value="CCP"/>
    <property type="match status" value="3"/>
</dbReference>
<evidence type="ECO:0000256" key="4">
    <source>
        <dbReference type="PROSITE-ProRule" id="PRU00302"/>
    </source>
</evidence>
<keyword evidence="4" id="KW-0768">Sushi</keyword>
<dbReference type="Pfam" id="PF00084">
    <property type="entry name" value="Sushi"/>
    <property type="match status" value="3"/>
</dbReference>
<dbReference type="InterPro" id="IPR035976">
    <property type="entry name" value="Sushi/SCR/CCP_sf"/>
</dbReference>
<dbReference type="SUPFAM" id="SSF57535">
    <property type="entry name" value="Complement control module/SCR domain"/>
    <property type="match status" value="3"/>
</dbReference>
<dbReference type="PROSITE" id="PS50923">
    <property type="entry name" value="SUSHI"/>
    <property type="match status" value="1"/>
</dbReference>
<dbReference type="SMART" id="SM00032">
    <property type="entry name" value="CCP"/>
    <property type="match status" value="2"/>
</dbReference>
<sequence>CGELTHPVNGRVEDRVTTYRGVASYTCNPGYDMIGSNVRTCTDVGLWDGNCFNATVIGNGTVSDPVTTFGAVASYTCDEGYNISSGDREIRCGEEGTWVGVIPECSLYDCQTLTIPANGQVDLTQGTLYGAIATYSCNSGFYLEDEITRN</sequence>
<evidence type="ECO:0000256" key="1">
    <source>
        <dbReference type="ARBA" id="ARBA00022729"/>
    </source>
</evidence>
<dbReference type="InterPro" id="IPR000436">
    <property type="entry name" value="Sushi_SCR_CCP_dom"/>
</dbReference>
<organism evidence="6 7">
    <name type="scientific">Mya arenaria</name>
    <name type="common">Soft-shell clam</name>
    <dbReference type="NCBI Taxonomy" id="6604"/>
    <lineage>
        <taxon>Eukaryota</taxon>
        <taxon>Metazoa</taxon>
        <taxon>Spiralia</taxon>
        <taxon>Lophotrochozoa</taxon>
        <taxon>Mollusca</taxon>
        <taxon>Bivalvia</taxon>
        <taxon>Autobranchia</taxon>
        <taxon>Heteroconchia</taxon>
        <taxon>Euheterodonta</taxon>
        <taxon>Imparidentia</taxon>
        <taxon>Neoheterodontei</taxon>
        <taxon>Myida</taxon>
        <taxon>Myoidea</taxon>
        <taxon>Myidae</taxon>
        <taxon>Mya</taxon>
    </lineage>
</organism>
<keyword evidence="7" id="KW-1185">Reference proteome</keyword>
<reference evidence="6" key="1">
    <citation type="submission" date="2022-11" db="EMBL/GenBank/DDBJ databases">
        <title>Centuries of genome instability and evolution in soft-shell clam transmissible cancer (bioRxiv).</title>
        <authorList>
            <person name="Hart S.F.M."/>
            <person name="Yonemitsu M.A."/>
            <person name="Giersch R.M."/>
            <person name="Beal B.F."/>
            <person name="Arriagada G."/>
            <person name="Davis B.W."/>
            <person name="Ostrander E.A."/>
            <person name="Goff S.P."/>
            <person name="Metzger M.J."/>
        </authorList>
    </citation>
    <scope>NUCLEOTIDE SEQUENCE</scope>
    <source>
        <strain evidence="6">MELC-2E11</strain>
        <tissue evidence="6">Siphon/mantle</tissue>
    </source>
</reference>
<comment type="caution">
    <text evidence="4">Lacks conserved residue(s) required for the propagation of feature annotation.</text>
</comment>
<dbReference type="PANTHER" id="PTHR45656:SF4">
    <property type="entry name" value="PROTEIN CBR-CLEC-78"/>
    <property type="match status" value="1"/>
</dbReference>
<dbReference type="Gene3D" id="2.10.70.10">
    <property type="entry name" value="Complement Module, domain 1"/>
    <property type="match status" value="3"/>
</dbReference>
<evidence type="ECO:0000313" key="7">
    <source>
        <dbReference type="Proteomes" id="UP001164746"/>
    </source>
</evidence>
<dbReference type="PANTHER" id="PTHR45656">
    <property type="entry name" value="PROTEIN CBR-CLEC-78"/>
    <property type="match status" value="1"/>
</dbReference>
<proteinExistence type="predicted"/>